<dbReference type="SMART" id="SM00871">
    <property type="entry name" value="AraC_E_bind"/>
    <property type="match status" value="1"/>
</dbReference>
<dbReference type="SUPFAM" id="SSF55136">
    <property type="entry name" value="Probable bacterial effector-binding domain"/>
    <property type="match status" value="1"/>
</dbReference>
<dbReference type="InterPro" id="IPR029441">
    <property type="entry name" value="Cass2"/>
</dbReference>
<dbReference type="PANTHER" id="PTHR36444:SF2">
    <property type="entry name" value="TRANSCRIPTIONAL REGULATOR PROTEIN YOBU-RELATED"/>
    <property type="match status" value="1"/>
</dbReference>
<feature type="domain" description="AraC effector-binding" evidence="1">
    <location>
        <begin position="2"/>
        <end position="154"/>
    </location>
</feature>
<dbReference type="Pfam" id="PF14526">
    <property type="entry name" value="Cass2"/>
    <property type="match status" value="1"/>
</dbReference>
<dbReference type="InterPro" id="IPR011256">
    <property type="entry name" value="Reg_factor_effector_dom_sf"/>
</dbReference>
<accession>A0ABV0BZB1</accession>
<proteinExistence type="predicted"/>
<dbReference type="InterPro" id="IPR053182">
    <property type="entry name" value="YobU-like_regulator"/>
</dbReference>
<evidence type="ECO:0000259" key="1">
    <source>
        <dbReference type="SMART" id="SM00871"/>
    </source>
</evidence>
<sequence>MNNITIQEKKIIGVVIRTTNENGQAANDIELLWQKFWKDETIHQLEQKVSNDIYAVYTNYETDFTGYYDTIIGYEVNTLTVVPEGLKGLVIEGGDYAEYVSKGKMPEAVFNTWLGIWGDEEFNSKRAYKADFTVHGEKYNDGPEAEVETFISVK</sequence>
<organism evidence="2 3">
    <name type="scientific">Sphingobacterium kitahiroshimense</name>
    <dbReference type="NCBI Taxonomy" id="470446"/>
    <lineage>
        <taxon>Bacteria</taxon>
        <taxon>Pseudomonadati</taxon>
        <taxon>Bacteroidota</taxon>
        <taxon>Sphingobacteriia</taxon>
        <taxon>Sphingobacteriales</taxon>
        <taxon>Sphingobacteriaceae</taxon>
        <taxon>Sphingobacterium</taxon>
    </lineage>
</organism>
<comment type="caution">
    <text evidence="2">The sequence shown here is derived from an EMBL/GenBank/DDBJ whole genome shotgun (WGS) entry which is preliminary data.</text>
</comment>
<evidence type="ECO:0000313" key="2">
    <source>
        <dbReference type="EMBL" id="MEN5379338.1"/>
    </source>
</evidence>
<keyword evidence="3" id="KW-1185">Reference proteome</keyword>
<gene>
    <name evidence="2" type="ORF">ABE541_18880</name>
</gene>
<dbReference type="EMBL" id="JBDJNQ010000009">
    <property type="protein sequence ID" value="MEN5379338.1"/>
    <property type="molecule type" value="Genomic_DNA"/>
</dbReference>
<reference evidence="2 3" key="1">
    <citation type="submission" date="2024-04" db="EMBL/GenBank/DDBJ databases">
        <title>WGS of bacteria from Torrens River.</title>
        <authorList>
            <person name="Wyrsch E.R."/>
            <person name="Drigo B."/>
        </authorList>
    </citation>
    <scope>NUCLEOTIDE SEQUENCE [LARGE SCALE GENOMIC DNA]</scope>
    <source>
        <strain evidence="2 3">TWI391</strain>
    </source>
</reference>
<dbReference type="PANTHER" id="PTHR36444">
    <property type="entry name" value="TRANSCRIPTIONAL REGULATOR PROTEIN YOBU-RELATED"/>
    <property type="match status" value="1"/>
</dbReference>
<dbReference type="RefSeq" id="WP_346582105.1">
    <property type="nucleotide sequence ID" value="NZ_JBDJLH010000007.1"/>
</dbReference>
<name>A0ABV0BZB1_9SPHI</name>
<dbReference type="Gene3D" id="3.20.80.10">
    <property type="entry name" value="Regulatory factor, effector binding domain"/>
    <property type="match status" value="1"/>
</dbReference>
<dbReference type="InterPro" id="IPR010499">
    <property type="entry name" value="AraC_E-bd"/>
</dbReference>
<dbReference type="Proteomes" id="UP001409291">
    <property type="component" value="Unassembled WGS sequence"/>
</dbReference>
<evidence type="ECO:0000313" key="3">
    <source>
        <dbReference type="Proteomes" id="UP001409291"/>
    </source>
</evidence>
<protein>
    <submittedName>
        <fullName evidence="2">GyrI-like domain-containing protein</fullName>
    </submittedName>
</protein>